<evidence type="ECO:0000259" key="2">
    <source>
        <dbReference type="Pfam" id="PF07811"/>
    </source>
</evidence>
<sequence>MAAHDFRRRDAGAAAVEFAGVLPVALLVVFVAFQAYISFTTVSRVENIARTGAREAAQHYDPSRCVEYANRVRPYWLNDYKIDGGRTEVAGADAVYCHVEARLPVLFKGVPLDYTVNRTVTMPLG</sequence>
<comment type="caution">
    <text evidence="3">The sequence shown here is derived from an EMBL/GenBank/DDBJ whole genome shotgun (WGS) entry which is preliminary data.</text>
</comment>
<dbReference type="AlphaFoldDB" id="A0A7X0G5C5"/>
<keyword evidence="1" id="KW-1133">Transmembrane helix</keyword>
<evidence type="ECO:0000313" key="4">
    <source>
        <dbReference type="Proteomes" id="UP000546324"/>
    </source>
</evidence>
<dbReference type="RefSeq" id="WP_185031864.1">
    <property type="nucleotide sequence ID" value="NZ_JACHMQ010000001.1"/>
</dbReference>
<gene>
    <name evidence="3" type="ORF">BKA00_006699</name>
</gene>
<dbReference type="Pfam" id="PF07811">
    <property type="entry name" value="TadE"/>
    <property type="match status" value="1"/>
</dbReference>
<keyword evidence="1" id="KW-0472">Membrane</keyword>
<keyword evidence="4" id="KW-1185">Reference proteome</keyword>
<feature type="domain" description="TadE-like" evidence="2">
    <location>
        <begin position="12"/>
        <end position="54"/>
    </location>
</feature>
<proteinExistence type="predicted"/>
<dbReference type="InterPro" id="IPR012495">
    <property type="entry name" value="TadE-like_dom"/>
</dbReference>
<dbReference type="Proteomes" id="UP000546324">
    <property type="component" value="Unassembled WGS sequence"/>
</dbReference>
<feature type="transmembrane region" description="Helical" evidence="1">
    <location>
        <begin position="12"/>
        <end position="37"/>
    </location>
</feature>
<accession>A0A7X0G5C5</accession>
<dbReference type="EMBL" id="JACHMQ010000001">
    <property type="protein sequence ID" value="MBB6399785.1"/>
    <property type="molecule type" value="Genomic_DNA"/>
</dbReference>
<evidence type="ECO:0000313" key="3">
    <source>
        <dbReference type="EMBL" id="MBB6399785.1"/>
    </source>
</evidence>
<name>A0A7X0G5C5_9ACTN</name>
<evidence type="ECO:0000256" key="1">
    <source>
        <dbReference type="SAM" id="Phobius"/>
    </source>
</evidence>
<protein>
    <submittedName>
        <fullName evidence="3">Flp pilus assembly protein TadG</fullName>
    </submittedName>
</protein>
<organism evidence="3 4">
    <name type="scientific">Actinomadura coerulea</name>
    <dbReference type="NCBI Taxonomy" id="46159"/>
    <lineage>
        <taxon>Bacteria</taxon>
        <taxon>Bacillati</taxon>
        <taxon>Actinomycetota</taxon>
        <taxon>Actinomycetes</taxon>
        <taxon>Streptosporangiales</taxon>
        <taxon>Thermomonosporaceae</taxon>
        <taxon>Actinomadura</taxon>
    </lineage>
</organism>
<keyword evidence="1" id="KW-0812">Transmembrane</keyword>
<reference evidence="3 4" key="1">
    <citation type="submission" date="2020-08" db="EMBL/GenBank/DDBJ databases">
        <title>Sequencing the genomes of 1000 actinobacteria strains.</title>
        <authorList>
            <person name="Klenk H.-P."/>
        </authorList>
    </citation>
    <scope>NUCLEOTIDE SEQUENCE [LARGE SCALE GENOMIC DNA]</scope>
    <source>
        <strain evidence="3 4">DSM 43675</strain>
    </source>
</reference>